<evidence type="ECO:0000313" key="8">
    <source>
        <dbReference type="EMBL" id="ECB6299331.1"/>
    </source>
</evidence>
<dbReference type="EMBL" id="DAASSE010000012">
    <property type="protein sequence ID" value="HAE6841843.1"/>
    <property type="molecule type" value="Genomic_DNA"/>
</dbReference>
<dbReference type="EMBL" id="AAHHID010000033">
    <property type="protein sequence ID" value="EBW5814564.1"/>
    <property type="molecule type" value="Genomic_DNA"/>
</dbReference>
<dbReference type="AlphaFoldDB" id="A0A3V2W8Q6"/>
<evidence type="ECO:0000313" key="2">
    <source>
        <dbReference type="EMBL" id="EBV6245591.1"/>
    </source>
</evidence>
<evidence type="ECO:0000313" key="9">
    <source>
        <dbReference type="EMBL" id="ECS4949386.1"/>
    </source>
</evidence>
<dbReference type="EMBL" id="AAKMBR010000015">
    <property type="protein sequence ID" value="ECT2187747.1"/>
    <property type="molecule type" value="Genomic_DNA"/>
</dbReference>
<evidence type="ECO:0000313" key="6">
    <source>
        <dbReference type="EMBL" id="EBV8589323.1"/>
    </source>
</evidence>
<evidence type="ECO:0000313" key="15">
    <source>
        <dbReference type="EMBL" id="HAE6841843.1"/>
    </source>
</evidence>
<reference evidence="10" key="4">
    <citation type="submission" date="2018-08" db="EMBL/GenBank/DDBJ databases">
        <authorList>
            <consortium name="NARMS: The National Antimicrobial Resistance Monitoring System"/>
        </authorList>
    </citation>
    <scope>NUCLEOTIDE SEQUENCE</scope>
    <source>
        <strain evidence="10">CVM N17S294</strain>
        <strain evidence="9">CVM N32790</strain>
        <strain evidence="8">FSIS11918030</strain>
    </source>
</reference>
<dbReference type="EMBL" id="AAHGJI010000033">
    <property type="protein sequence ID" value="EBV7815484.1"/>
    <property type="molecule type" value="Genomic_DNA"/>
</dbReference>
<evidence type="ECO:0000313" key="10">
    <source>
        <dbReference type="EMBL" id="ECT2187747.1"/>
    </source>
</evidence>
<dbReference type="EMBL" id="DAATPM010000001">
    <property type="protein sequence ID" value="HAE9573092.1"/>
    <property type="molecule type" value="Genomic_DNA"/>
</dbReference>
<gene>
    <name evidence="9" type="ORF">A9T62_22800</name>
    <name evidence="5" type="ORF">ALY75_23950</name>
    <name evidence="7" type="ORF">AR831_22660</name>
    <name evidence="6" type="ORF">ASH25_19210</name>
    <name evidence="1" type="ORF">DOJ48_22615</name>
    <name evidence="10" type="ORF">DYN29_22785</name>
    <name evidence="8" type="ORF">E0M77_20835</name>
    <name evidence="14" type="ORF">G4I64_003526</name>
    <name evidence="15" type="ORF">G4L19_004258</name>
    <name evidence="16" type="ORF">G4Y35_000046</name>
    <name evidence="12" type="ORF">GB072_22370</name>
    <name evidence="13" type="ORF">GB346_04405</name>
    <name evidence="11" type="ORF">GB349_00230</name>
    <name evidence="2" type="ORF">JQ05_22985</name>
    <name evidence="3" type="ORF">JQ06_22760</name>
    <name evidence="4" type="ORF">VO03_18815</name>
</gene>
<accession>A0A3V2W8Q6</accession>
<evidence type="ECO:0000313" key="16">
    <source>
        <dbReference type="EMBL" id="HAE9573092.1"/>
    </source>
</evidence>
<dbReference type="EMBL" id="AAGTPS010000045">
    <property type="protein sequence ID" value="EBR8519283.1"/>
    <property type="molecule type" value="Genomic_DNA"/>
</dbReference>
<dbReference type="EMBL" id="DAAGAR010000001">
    <property type="protein sequence ID" value="HAB2278321.1"/>
    <property type="molecule type" value="Genomic_DNA"/>
</dbReference>
<evidence type="ECO:0000313" key="13">
    <source>
        <dbReference type="EMBL" id="HAB5786178.1"/>
    </source>
</evidence>
<proteinExistence type="predicted"/>
<organism evidence="3">
    <name type="scientific">Salmonella hadar</name>
    <dbReference type="NCBI Taxonomy" id="149385"/>
    <lineage>
        <taxon>Bacteria</taxon>
        <taxon>Pseudomonadati</taxon>
        <taxon>Pseudomonadota</taxon>
        <taxon>Gammaproteobacteria</taxon>
        <taxon>Enterobacterales</taxon>
        <taxon>Enterobacteriaceae</taxon>
        <taxon>Salmonella</taxon>
    </lineage>
</organism>
<evidence type="ECO:0000313" key="5">
    <source>
        <dbReference type="EMBL" id="EBV7815484.1"/>
    </source>
</evidence>
<evidence type="ECO:0000313" key="11">
    <source>
        <dbReference type="EMBL" id="HAB2278321.1"/>
    </source>
</evidence>
<reference evidence="11" key="1">
    <citation type="journal article" date="2018" name="Genome Biol.">
        <title>SKESA: strategic k-mer extension for scrupulous assemblies.</title>
        <authorList>
            <person name="Souvorov A."/>
            <person name="Agarwala R."/>
            <person name="Lipman D.J."/>
        </authorList>
    </citation>
    <scope>NUCLEOTIDE SEQUENCE</scope>
    <source>
        <strain evidence="14">10-7935</strain>
        <strain evidence="15">13-2565</strain>
        <strain evidence="16">13-5650</strain>
        <strain evidence="11">Salmonella enterica</strain>
    </source>
</reference>
<dbReference type="EMBL" id="AAHFVA010000021">
    <property type="protein sequence ID" value="EBV6245591.1"/>
    <property type="molecule type" value="Genomic_DNA"/>
</dbReference>
<comment type="caution">
    <text evidence="3">The sequence shown here is derived from an EMBL/GenBank/DDBJ whole genome shotgun (WGS) entry which is preliminary data.</text>
</comment>
<evidence type="ECO:0000313" key="7">
    <source>
        <dbReference type="EMBL" id="EBW5814564.1"/>
    </source>
</evidence>
<protein>
    <submittedName>
        <fullName evidence="3">Uncharacterized protein</fullName>
    </submittedName>
</protein>
<dbReference type="EMBL" id="AAHGAK010000028">
    <property type="protein sequence ID" value="EBV6845223.1"/>
    <property type="molecule type" value="Genomic_DNA"/>
</dbReference>
<dbReference type="EMBL" id="AAHYEX010000032">
    <property type="protein sequence ID" value="ECB6299331.1"/>
    <property type="molecule type" value="Genomic_DNA"/>
</dbReference>
<name>A0A3V2W8Q6_SALHA</name>
<evidence type="ECO:0000313" key="12">
    <source>
        <dbReference type="EMBL" id="HAB5204051.1"/>
    </source>
</evidence>
<reference evidence="11" key="5">
    <citation type="submission" date="2019-10" db="EMBL/GenBank/DDBJ databases">
        <authorList>
            <consortium name="NCBI Pathogen Detection Project"/>
        </authorList>
    </citation>
    <scope>NUCLEOTIDE SEQUENCE</scope>
    <source>
        <strain evidence="14">10-7935</strain>
        <strain evidence="15">13-2565</strain>
        <strain evidence="16">13-5650</strain>
        <strain evidence="11">Salmonella enterica</strain>
    </source>
</reference>
<dbReference type="EMBL" id="DAASLP010000040">
    <property type="protein sequence ID" value="HAE6028919.1"/>
    <property type="molecule type" value="Genomic_DNA"/>
</dbReference>
<dbReference type="EMBL" id="DAAGZJ010000082">
    <property type="protein sequence ID" value="HAB5204051.1"/>
    <property type="molecule type" value="Genomic_DNA"/>
</dbReference>
<sequence length="168" mass="19515">MFKIEVDDTYEKGLMDEEDTSLSEAIFSTYPISSGYFSINWNGIYIPLTLNSLSDIIDDIIKMLDSIISGFDFECSFLCESFSVILNFKIYKKNVIITSKWISINTDEIFNLNSSKSVLLINKDKYICEWVRLLSVISNDLKLVGYSFLFLDKKLSFYNEFLKQKDNM</sequence>
<evidence type="ECO:0000313" key="1">
    <source>
        <dbReference type="EMBL" id="EBR8519283.1"/>
    </source>
</evidence>
<dbReference type="EMBL" id="AAHGON010000009">
    <property type="protein sequence ID" value="EBV8589323.1"/>
    <property type="molecule type" value="Genomic_DNA"/>
</dbReference>
<reference evidence="3" key="3">
    <citation type="submission" date="2018-07" db="EMBL/GenBank/DDBJ databases">
        <authorList>
            <consortium name="GenomeTrakr network: Whole genome sequencing for foodborne pathogen traceback"/>
        </authorList>
    </citation>
    <scope>NUCLEOTIDE SEQUENCE</scope>
    <source>
        <strain evidence="5">CVM-N16421</strain>
        <strain evidence="7">CVM-N19791</strain>
        <strain evidence="4">NY-N11240</strain>
        <strain evidence="6">NY-N19897</strain>
        <strain evidence="2">WAPHL_SAL-A00429</strain>
        <strain evidence="3">WAPHL_SAL-A00454</strain>
    </source>
</reference>
<evidence type="ECO:0000313" key="3">
    <source>
        <dbReference type="EMBL" id="EBV6264087.1"/>
    </source>
</evidence>
<evidence type="ECO:0000313" key="4">
    <source>
        <dbReference type="EMBL" id="EBV6845223.1"/>
    </source>
</evidence>
<reference evidence="1" key="2">
    <citation type="submission" date="2018-06" db="EMBL/GenBank/DDBJ databases">
        <authorList>
            <person name="Ashton P.M."/>
            <person name="Dallman T."/>
            <person name="Nair S."/>
            <person name="De Pinna E."/>
            <person name="Peters T."/>
            <person name="Grant K."/>
        </authorList>
    </citation>
    <scope>NUCLEOTIDE SEQUENCE</scope>
    <source>
        <strain evidence="1">451957</strain>
    </source>
</reference>
<dbReference type="EMBL" id="DAAHEO010000002">
    <property type="protein sequence ID" value="HAB5786178.1"/>
    <property type="molecule type" value="Genomic_DNA"/>
</dbReference>
<dbReference type="RefSeq" id="WP_000472591.1">
    <property type="nucleotide sequence ID" value="NZ_CALOZL010000015.1"/>
</dbReference>
<evidence type="ECO:0000313" key="14">
    <source>
        <dbReference type="EMBL" id="HAE6028919.1"/>
    </source>
</evidence>
<dbReference type="EMBL" id="AAKJUD010000071">
    <property type="protein sequence ID" value="ECS4949386.1"/>
    <property type="molecule type" value="Genomic_DNA"/>
</dbReference>
<dbReference type="EMBL" id="AAHFVH010000030">
    <property type="protein sequence ID" value="EBV6264087.1"/>
    <property type="molecule type" value="Genomic_DNA"/>
</dbReference>